<dbReference type="PROSITE" id="PS00086">
    <property type="entry name" value="CYTOCHROME_P450"/>
    <property type="match status" value="1"/>
</dbReference>
<dbReference type="OrthoDB" id="1470350at2759"/>
<keyword evidence="3 8" id="KW-0349">Heme</keyword>
<dbReference type="InterPro" id="IPR002401">
    <property type="entry name" value="Cyt_P450_E_grp-I"/>
</dbReference>
<gene>
    <name evidence="10" type="ORF">BCR34DRAFT_492902</name>
</gene>
<evidence type="ECO:0000256" key="6">
    <source>
        <dbReference type="ARBA" id="ARBA00023004"/>
    </source>
</evidence>
<evidence type="ECO:0000256" key="7">
    <source>
        <dbReference type="ARBA" id="ARBA00023033"/>
    </source>
</evidence>
<dbReference type="EMBL" id="MCFA01000154">
    <property type="protein sequence ID" value="ORY02749.1"/>
    <property type="molecule type" value="Genomic_DNA"/>
</dbReference>
<dbReference type="CDD" id="cd11058">
    <property type="entry name" value="CYP60B-like"/>
    <property type="match status" value="1"/>
</dbReference>
<dbReference type="SUPFAM" id="SSF48264">
    <property type="entry name" value="Cytochrome P450"/>
    <property type="match status" value="1"/>
</dbReference>
<evidence type="ECO:0000256" key="9">
    <source>
        <dbReference type="RuleBase" id="RU000461"/>
    </source>
</evidence>
<name>A0A1Y1YXN9_9PLEO</name>
<dbReference type="InterPro" id="IPR001128">
    <property type="entry name" value="Cyt_P450"/>
</dbReference>
<sequence>MALFLGCIDFGQYKLNLEKYSGWLTIPLVPSEQALFYHTVKIIYSIFLHPLRNFPGPLAHRASRLPWAYLHATGRQAFRTERLHAQYGPVVRIGPNHLSFTDPGAWKDIYAYRASGEMAKADQFFRPVKGVPSSILNADHEEHSRIRRALSHGFSDSSMRAQEPLISQYVKLLVERLTQESADGKSIQNIAAWYNWTTFDLASDLVFGESFHCLETVNYHPWVAYILKAVKFHAVIIALRYSGLGIVVNMLHVLGGFLALSKIQEYTNSMLKSRLGMGKGRNDLFEGLAKKQEEWNLSFEKLSRNATILLLAGSETTATTLSGATYFLLSNPEILQRLKKEIRSAFANSDEITIASVGKCSYLLAVLNETLRCYPPLTAGMVRVVPAGGAEVAQNFVPQGTLVEIQHWSVNHSAENWKDPWVFRPERFMPESKEALANQNRLDSVQAFSVGPRNCIGRNLAYTEMRLILAHIIYKFDMELEQDGHGWIDRQRAFNVWDRGPLNVRLYAREGTCQGS</sequence>
<dbReference type="Gene3D" id="1.10.630.10">
    <property type="entry name" value="Cytochrome P450"/>
    <property type="match status" value="1"/>
</dbReference>
<proteinExistence type="inferred from homology"/>
<evidence type="ECO:0000256" key="2">
    <source>
        <dbReference type="ARBA" id="ARBA00010617"/>
    </source>
</evidence>
<dbReference type="GO" id="GO:0020037">
    <property type="term" value="F:heme binding"/>
    <property type="evidence" value="ECO:0007669"/>
    <property type="project" value="InterPro"/>
</dbReference>
<dbReference type="Proteomes" id="UP000193144">
    <property type="component" value="Unassembled WGS sequence"/>
</dbReference>
<keyword evidence="7 9" id="KW-0503">Monooxygenase</keyword>
<dbReference type="PANTHER" id="PTHR24305:SF230">
    <property type="entry name" value="P450, PUTATIVE (EUROFUNG)-RELATED"/>
    <property type="match status" value="1"/>
</dbReference>
<evidence type="ECO:0000313" key="10">
    <source>
        <dbReference type="EMBL" id="ORY02749.1"/>
    </source>
</evidence>
<keyword evidence="11" id="KW-1185">Reference proteome</keyword>
<dbReference type="GO" id="GO:0005506">
    <property type="term" value="F:iron ion binding"/>
    <property type="evidence" value="ECO:0007669"/>
    <property type="project" value="InterPro"/>
</dbReference>
<dbReference type="InterPro" id="IPR050121">
    <property type="entry name" value="Cytochrome_P450_monoxygenase"/>
</dbReference>
<dbReference type="AlphaFoldDB" id="A0A1Y1YXN9"/>
<dbReference type="GO" id="GO:0004497">
    <property type="term" value="F:monooxygenase activity"/>
    <property type="evidence" value="ECO:0007669"/>
    <property type="project" value="UniProtKB-KW"/>
</dbReference>
<comment type="similarity">
    <text evidence="2 9">Belongs to the cytochrome P450 family.</text>
</comment>
<evidence type="ECO:0000256" key="8">
    <source>
        <dbReference type="PIRSR" id="PIRSR602401-1"/>
    </source>
</evidence>
<comment type="caution">
    <text evidence="10">The sequence shown here is derived from an EMBL/GenBank/DDBJ whole genome shotgun (WGS) entry which is preliminary data.</text>
</comment>
<keyword evidence="5 9" id="KW-0560">Oxidoreductase</keyword>
<evidence type="ECO:0000256" key="3">
    <source>
        <dbReference type="ARBA" id="ARBA00022617"/>
    </source>
</evidence>
<protein>
    <submittedName>
        <fullName evidence="10">Putative cytochrome P450</fullName>
    </submittedName>
</protein>
<feature type="binding site" description="axial binding residue" evidence="8">
    <location>
        <position position="455"/>
    </location>
    <ligand>
        <name>heme</name>
        <dbReference type="ChEBI" id="CHEBI:30413"/>
    </ligand>
    <ligandPart>
        <name>Fe</name>
        <dbReference type="ChEBI" id="CHEBI:18248"/>
    </ligandPart>
</feature>
<keyword evidence="6 8" id="KW-0408">Iron</keyword>
<evidence type="ECO:0000313" key="11">
    <source>
        <dbReference type="Proteomes" id="UP000193144"/>
    </source>
</evidence>
<evidence type="ECO:0000256" key="5">
    <source>
        <dbReference type="ARBA" id="ARBA00023002"/>
    </source>
</evidence>
<dbReference type="PRINTS" id="PR00463">
    <property type="entry name" value="EP450I"/>
</dbReference>
<dbReference type="GO" id="GO:0016705">
    <property type="term" value="F:oxidoreductase activity, acting on paired donors, with incorporation or reduction of molecular oxygen"/>
    <property type="evidence" value="ECO:0007669"/>
    <property type="project" value="InterPro"/>
</dbReference>
<dbReference type="PRINTS" id="PR00385">
    <property type="entry name" value="P450"/>
</dbReference>
<keyword evidence="4 8" id="KW-0479">Metal-binding</keyword>
<dbReference type="InterPro" id="IPR017972">
    <property type="entry name" value="Cyt_P450_CS"/>
</dbReference>
<dbReference type="STRING" id="1231657.A0A1Y1YXN9"/>
<evidence type="ECO:0000256" key="1">
    <source>
        <dbReference type="ARBA" id="ARBA00001971"/>
    </source>
</evidence>
<dbReference type="PANTHER" id="PTHR24305">
    <property type="entry name" value="CYTOCHROME P450"/>
    <property type="match status" value="1"/>
</dbReference>
<dbReference type="InterPro" id="IPR036396">
    <property type="entry name" value="Cyt_P450_sf"/>
</dbReference>
<evidence type="ECO:0000256" key="4">
    <source>
        <dbReference type="ARBA" id="ARBA00022723"/>
    </source>
</evidence>
<comment type="cofactor">
    <cofactor evidence="1 8">
        <name>heme</name>
        <dbReference type="ChEBI" id="CHEBI:30413"/>
    </cofactor>
</comment>
<dbReference type="Pfam" id="PF00067">
    <property type="entry name" value="p450"/>
    <property type="match status" value="1"/>
</dbReference>
<accession>A0A1Y1YXN9</accession>
<reference evidence="10 11" key="1">
    <citation type="submission" date="2016-07" db="EMBL/GenBank/DDBJ databases">
        <title>Pervasive Adenine N6-methylation of Active Genes in Fungi.</title>
        <authorList>
            <consortium name="DOE Joint Genome Institute"/>
            <person name="Mondo S.J."/>
            <person name="Dannebaum R.O."/>
            <person name="Kuo R.C."/>
            <person name="Labutti K."/>
            <person name="Haridas S."/>
            <person name="Kuo A."/>
            <person name="Salamov A."/>
            <person name="Ahrendt S.R."/>
            <person name="Lipzen A."/>
            <person name="Sullivan W."/>
            <person name="Andreopoulos W.B."/>
            <person name="Clum A."/>
            <person name="Lindquist E."/>
            <person name="Daum C."/>
            <person name="Ramamoorthy G.K."/>
            <person name="Gryganskyi A."/>
            <person name="Culley D."/>
            <person name="Magnuson J.K."/>
            <person name="James T.Y."/>
            <person name="O'Malley M.A."/>
            <person name="Stajich J.E."/>
            <person name="Spatafora J.W."/>
            <person name="Visel A."/>
            <person name="Grigoriev I.V."/>
        </authorList>
    </citation>
    <scope>NUCLEOTIDE SEQUENCE [LARGE SCALE GENOMIC DNA]</scope>
    <source>
        <strain evidence="10 11">CBS 115471</strain>
    </source>
</reference>
<organism evidence="10 11">
    <name type="scientific">Clohesyomyces aquaticus</name>
    <dbReference type="NCBI Taxonomy" id="1231657"/>
    <lineage>
        <taxon>Eukaryota</taxon>
        <taxon>Fungi</taxon>
        <taxon>Dikarya</taxon>
        <taxon>Ascomycota</taxon>
        <taxon>Pezizomycotina</taxon>
        <taxon>Dothideomycetes</taxon>
        <taxon>Pleosporomycetidae</taxon>
        <taxon>Pleosporales</taxon>
        <taxon>Lindgomycetaceae</taxon>
        <taxon>Clohesyomyces</taxon>
    </lineage>
</organism>